<dbReference type="InterPro" id="IPR044855">
    <property type="entry name" value="CoA-Trfase_III_dom3_sf"/>
</dbReference>
<evidence type="ECO:0000256" key="1">
    <source>
        <dbReference type="ARBA" id="ARBA00008383"/>
    </source>
</evidence>
<proteinExistence type="inferred from homology"/>
<dbReference type="InterPro" id="IPR023606">
    <property type="entry name" value="CoA-Trfase_III_dom_1_sf"/>
</dbReference>
<dbReference type="PANTHER" id="PTHR48228:SF5">
    <property type="entry name" value="ALPHA-METHYLACYL-COA RACEMASE"/>
    <property type="match status" value="1"/>
</dbReference>
<dbReference type="Proteomes" id="UP001203852">
    <property type="component" value="Unassembled WGS sequence"/>
</dbReference>
<evidence type="ECO:0000313" key="3">
    <source>
        <dbReference type="Proteomes" id="UP001203852"/>
    </source>
</evidence>
<comment type="similarity">
    <text evidence="1">Belongs to the CoA-transferase III family.</text>
</comment>
<protein>
    <submittedName>
        <fullName evidence="2">Alpha-methylacyl-CoA racemase</fullName>
    </submittedName>
</protein>
<dbReference type="Gene3D" id="3.30.1540.10">
    <property type="entry name" value="formyl-coa transferase, domain 3"/>
    <property type="match status" value="1"/>
</dbReference>
<dbReference type="EMBL" id="MU404358">
    <property type="protein sequence ID" value="KAI1610623.1"/>
    <property type="molecule type" value="Genomic_DNA"/>
</dbReference>
<dbReference type="AlphaFoldDB" id="A0AAN6DSE4"/>
<dbReference type="InterPro" id="IPR003673">
    <property type="entry name" value="CoA-Trfase_fam_III"/>
</dbReference>
<evidence type="ECO:0000313" key="2">
    <source>
        <dbReference type="EMBL" id="KAI1610623.1"/>
    </source>
</evidence>
<comment type="caution">
    <text evidence="2">The sequence shown here is derived from an EMBL/GenBank/DDBJ whole genome shotgun (WGS) entry which is preliminary data.</text>
</comment>
<dbReference type="GO" id="GO:0003824">
    <property type="term" value="F:catalytic activity"/>
    <property type="evidence" value="ECO:0007669"/>
    <property type="project" value="InterPro"/>
</dbReference>
<accession>A0AAN6DSE4</accession>
<dbReference type="Gene3D" id="3.40.50.10540">
    <property type="entry name" value="Crotonobetainyl-coa:carnitine coa-transferase, domain 1"/>
    <property type="match status" value="1"/>
</dbReference>
<organism evidence="2 3">
    <name type="scientific">Exophiala viscosa</name>
    <dbReference type="NCBI Taxonomy" id="2486360"/>
    <lineage>
        <taxon>Eukaryota</taxon>
        <taxon>Fungi</taxon>
        <taxon>Dikarya</taxon>
        <taxon>Ascomycota</taxon>
        <taxon>Pezizomycotina</taxon>
        <taxon>Eurotiomycetes</taxon>
        <taxon>Chaetothyriomycetidae</taxon>
        <taxon>Chaetothyriales</taxon>
        <taxon>Herpotrichiellaceae</taxon>
        <taxon>Exophiala</taxon>
    </lineage>
</organism>
<dbReference type="Pfam" id="PF02515">
    <property type="entry name" value="CoA_transf_3"/>
    <property type="match status" value="1"/>
</dbReference>
<gene>
    <name evidence="2" type="ORF">EDD36DRAFT_498463</name>
</gene>
<dbReference type="SUPFAM" id="SSF89796">
    <property type="entry name" value="CoA-transferase family III (CaiB/BaiF)"/>
    <property type="match status" value="1"/>
</dbReference>
<name>A0AAN6DSE4_9EURO</name>
<reference evidence="2" key="1">
    <citation type="journal article" date="2022" name="bioRxiv">
        <title>Deciphering the potential niche of two novel black yeast fungi from a biological soil crust based on their genomes, phenotypes, and melanin regulation.</title>
        <authorList>
            <consortium name="DOE Joint Genome Institute"/>
            <person name="Carr E.C."/>
            <person name="Barton Q."/>
            <person name="Grambo S."/>
            <person name="Sullivan M."/>
            <person name="Renfro C.M."/>
            <person name="Kuo A."/>
            <person name="Pangilinan J."/>
            <person name="Lipzen A."/>
            <person name="Keymanesh K."/>
            <person name="Savage E."/>
            <person name="Barry K."/>
            <person name="Grigoriev I.V."/>
            <person name="Riekhof W.R."/>
            <person name="Harris S.S."/>
        </authorList>
    </citation>
    <scope>NUCLEOTIDE SEQUENCE</scope>
    <source>
        <strain evidence="2">JF 03-4F</strain>
    </source>
</reference>
<sequence length="374" mass="41138">MAANVPPLKGLKVLELGGLAPSPFAGLILADYGADVVRVDRLITPFGPPRDTLCRHKRSIVIDLKHDTSRRAFLELVKVADVLIDPYRPGVMSRLGLGPETLRQINPRLIYAHLHGFRPDGMYGKRAGHDINYLAVSGILSLLGRKGEKPAPPCNILGDFAGGGLVCVTGILMALLHRSVTGQGQVVTANMVDGSAYLATFPRQQLGHTNMDKPRGENLLDGAAPFYEVYETKDGRFVAVGAQEPQFFSLLLAGLGLEEKDLPKQWDRERWPELKAVFTEVFARKTMVEWRAVFDDTDGCVSPVLEMGETERPYKPLVEMSGSPSLNVDVQEDYPELKKGEGCQEVLHEWVPGLEKAMDVDATSKLLTLERAKL</sequence>
<dbReference type="InterPro" id="IPR050509">
    <property type="entry name" value="CoA-transferase_III"/>
</dbReference>
<keyword evidence="3" id="KW-1185">Reference proteome</keyword>
<dbReference type="PANTHER" id="PTHR48228">
    <property type="entry name" value="SUCCINYL-COA--D-CITRAMALATE COA-TRANSFERASE"/>
    <property type="match status" value="1"/>
</dbReference>